<evidence type="ECO:0000259" key="7">
    <source>
        <dbReference type="Pfam" id="PF00892"/>
    </source>
</evidence>
<sequence length="317" mass="33567">MRPAFLRRLTGNDALAGIAAGLAVAVITAIWSVATRFAVTTSLPPHDVTLIRFSVAAFFLWPVFLGSLRRYRQTRPAALLLMLGGAGVPFMWTAATGLTCAPVTHIATLMIVMMPIFVTLISWLVFRETLAGRQLAGVATVVAGVVLISGSSLFLNRQAGEWVGDLMFLGASCLFATFTVTQRRSGLTPWQATALVNVGSTILFLPVHLALPNSGIPNASLQELAIQALAQGIGMALLGLYFYTVAVGRLGAQRAAIFLALVPPFSTVLGMVFLDEQPSAIALGGIVLVMVGVFAVVFCARQNGNGMVESALQRRHG</sequence>
<dbReference type="RefSeq" id="WP_246148792.1">
    <property type="nucleotide sequence ID" value="NZ_SWAD01000064.1"/>
</dbReference>
<evidence type="ECO:0000313" key="8">
    <source>
        <dbReference type="EMBL" id="TMQ76069.1"/>
    </source>
</evidence>
<evidence type="ECO:0000313" key="9">
    <source>
        <dbReference type="Proteomes" id="UP000306324"/>
    </source>
</evidence>
<evidence type="ECO:0000256" key="4">
    <source>
        <dbReference type="ARBA" id="ARBA00022989"/>
    </source>
</evidence>
<comment type="caution">
    <text evidence="8">The sequence shown here is derived from an EMBL/GenBank/DDBJ whole genome shotgun (WGS) entry which is preliminary data.</text>
</comment>
<evidence type="ECO:0000256" key="1">
    <source>
        <dbReference type="ARBA" id="ARBA00004141"/>
    </source>
</evidence>
<dbReference type="AlphaFoldDB" id="A0A5S4EL63"/>
<feature type="transmembrane region" description="Helical" evidence="6">
    <location>
        <begin position="162"/>
        <end position="180"/>
    </location>
</feature>
<keyword evidence="4 6" id="KW-1133">Transmembrane helix</keyword>
<accession>A0A5S4EL63</accession>
<feature type="transmembrane region" description="Helical" evidence="6">
    <location>
        <begin position="192"/>
        <end position="212"/>
    </location>
</feature>
<feature type="transmembrane region" description="Helical" evidence="6">
    <location>
        <begin position="224"/>
        <end position="243"/>
    </location>
</feature>
<feature type="transmembrane region" description="Helical" evidence="6">
    <location>
        <begin position="255"/>
        <end position="274"/>
    </location>
</feature>
<proteinExistence type="inferred from homology"/>
<keyword evidence="3 6" id="KW-0812">Transmembrane</keyword>
<feature type="transmembrane region" description="Helical" evidence="6">
    <location>
        <begin position="135"/>
        <end position="156"/>
    </location>
</feature>
<dbReference type="InterPro" id="IPR037185">
    <property type="entry name" value="EmrE-like"/>
</dbReference>
<keyword evidence="5 6" id="KW-0472">Membrane</keyword>
<name>A0A5S4EL63_9PROT</name>
<dbReference type="GO" id="GO:0016020">
    <property type="term" value="C:membrane"/>
    <property type="evidence" value="ECO:0007669"/>
    <property type="project" value="UniProtKB-SubCell"/>
</dbReference>
<dbReference type="Pfam" id="PF00892">
    <property type="entry name" value="EamA"/>
    <property type="match status" value="2"/>
</dbReference>
<dbReference type="PANTHER" id="PTHR32322:SF2">
    <property type="entry name" value="EAMA DOMAIN-CONTAINING PROTEIN"/>
    <property type="match status" value="1"/>
</dbReference>
<dbReference type="Gene3D" id="1.10.3730.20">
    <property type="match status" value="2"/>
</dbReference>
<feature type="domain" description="EamA" evidence="7">
    <location>
        <begin position="163"/>
        <end position="297"/>
    </location>
</feature>
<feature type="transmembrane region" description="Helical" evidence="6">
    <location>
        <begin position="12"/>
        <end position="34"/>
    </location>
</feature>
<dbReference type="Proteomes" id="UP000306324">
    <property type="component" value="Unassembled WGS sequence"/>
</dbReference>
<dbReference type="EMBL" id="SWAD01000064">
    <property type="protein sequence ID" value="TMQ76069.1"/>
    <property type="molecule type" value="Genomic_DNA"/>
</dbReference>
<comment type="subcellular location">
    <subcellularLocation>
        <location evidence="1">Membrane</location>
        <topology evidence="1">Multi-pass membrane protein</topology>
    </subcellularLocation>
</comment>
<dbReference type="InterPro" id="IPR050638">
    <property type="entry name" value="AA-Vitamin_Transporters"/>
</dbReference>
<feature type="transmembrane region" description="Helical" evidence="6">
    <location>
        <begin position="106"/>
        <end position="126"/>
    </location>
</feature>
<feature type="transmembrane region" description="Helical" evidence="6">
    <location>
        <begin position="77"/>
        <end position="94"/>
    </location>
</feature>
<feature type="domain" description="EamA" evidence="7">
    <location>
        <begin position="16"/>
        <end position="149"/>
    </location>
</feature>
<gene>
    <name evidence="8" type="ORF">ACCUM_0127</name>
</gene>
<evidence type="ECO:0000256" key="2">
    <source>
        <dbReference type="ARBA" id="ARBA00007362"/>
    </source>
</evidence>
<evidence type="ECO:0000256" key="6">
    <source>
        <dbReference type="SAM" id="Phobius"/>
    </source>
</evidence>
<dbReference type="InterPro" id="IPR000620">
    <property type="entry name" value="EamA_dom"/>
</dbReference>
<comment type="similarity">
    <text evidence="2">Belongs to the EamA transporter family.</text>
</comment>
<organism evidence="8 9">
    <name type="scientific">Candidatus Accumulibacter phosphatis</name>
    <dbReference type="NCBI Taxonomy" id="327160"/>
    <lineage>
        <taxon>Bacteria</taxon>
        <taxon>Pseudomonadati</taxon>
        <taxon>Pseudomonadota</taxon>
        <taxon>Betaproteobacteria</taxon>
        <taxon>Candidatus Accumulibacter</taxon>
    </lineage>
</organism>
<keyword evidence="9" id="KW-1185">Reference proteome</keyword>
<dbReference type="SUPFAM" id="SSF103481">
    <property type="entry name" value="Multidrug resistance efflux transporter EmrE"/>
    <property type="match status" value="2"/>
</dbReference>
<dbReference type="PANTHER" id="PTHR32322">
    <property type="entry name" value="INNER MEMBRANE TRANSPORTER"/>
    <property type="match status" value="1"/>
</dbReference>
<feature type="transmembrane region" description="Helical" evidence="6">
    <location>
        <begin position="46"/>
        <end position="65"/>
    </location>
</feature>
<evidence type="ECO:0000256" key="5">
    <source>
        <dbReference type="ARBA" id="ARBA00023136"/>
    </source>
</evidence>
<reference evidence="8 9" key="1">
    <citation type="submission" date="2019-04" db="EMBL/GenBank/DDBJ databases">
        <title>A novel phosphate-accumulating bacterium identified in bioreactor for phosphate removal from wastewater.</title>
        <authorList>
            <person name="Kotlyarov R.Y."/>
            <person name="Beletsky A.V."/>
            <person name="Kallistova A.Y."/>
            <person name="Dorofeev A.G."/>
            <person name="Nikolaev Y.Y."/>
            <person name="Pimenov N.V."/>
            <person name="Ravin N.V."/>
            <person name="Mardanov A.V."/>
        </authorList>
    </citation>
    <scope>NUCLEOTIDE SEQUENCE [LARGE SCALE GENOMIC DNA]</scope>
    <source>
        <strain evidence="8 9">Bin19</strain>
    </source>
</reference>
<evidence type="ECO:0000256" key="3">
    <source>
        <dbReference type="ARBA" id="ARBA00022692"/>
    </source>
</evidence>
<protein>
    <submittedName>
        <fullName evidence="8">Permease of the drug/metabolite transporter (DMT) superfamily</fullName>
    </submittedName>
</protein>
<feature type="transmembrane region" description="Helical" evidence="6">
    <location>
        <begin position="280"/>
        <end position="300"/>
    </location>
</feature>